<sequence length="82" mass="9186">MIDLAHDVASDEFARLFRMLSAVNKEAESLQLSTVVHLTNMALLQLSLDWEGTSPENERSVKLNAIFRSKTKIALDEDGPRT</sequence>
<dbReference type="HOGENOM" id="CLU_189070_0_0_5"/>
<dbReference type="eggNOG" id="ENOG502ZUA4">
    <property type="taxonomic scope" value="Bacteria"/>
</dbReference>
<proteinExistence type="predicted"/>
<organism evidence="1 2">
    <name type="scientific">Neorhizobium galegae bv. orientalis str. HAMBI 540</name>
    <dbReference type="NCBI Taxonomy" id="1028800"/>
    <lineage>
        <taxon>Bacteria</taxon>
        <taxon>Pseudomonadati</taxon>
        <taxon>Pseudomonadota</taxon>
        <taxon>Alphaproteobacteria</taxon>
        <taxon>Hyphomicrobiales</taxon>
        <taxon>Rhizobiaceae</taxon>
        <taxon>Rhizobium/Agrobacterium group</taxon>
        <taxon>Neorhizobium</taxon>
    </lineage>
</organism>
<keyword evidence="2" id="KW-1185">Reference proteome</keyword>
<reference evidence="2" key="1">
    <citation type="journal article" date="2014" name="BMC Genomics">
        <title>Genome sequencing of two Neorhizobium galegae strains reveals a noeT gene responsible for the unusual acetylation of the nodulation factors.</title>
        <authorList>
            <person name="Osterman J."/>
            <person name="Marsh J."/>
            <person name="Laine P.K."/>
            <person name="Zeng Z."/>
            <person name="Alatalo E."/>
            <person name="Sullivan J.T."/>
            <person name="Young J.P."/>
            <person name="Thomas-Oates J."/>
            <person name="Paulin L."/>
            <person name="Lindstrom K."/>
        </authorList>
    </citation>
    <scope>NUCLEOTIDE SEQUENCE [LARGE SCALE GENOMIC DNA]</scope>
    <source>
        <strain evidence="2">HAMBI 540</strain>
    </source>
</reference>
<accession>A0A068SS23</accession>
<protein>
    <submittedName>
        <fullName evidence="1">Uncharacterized protein</fullName>
    </submittedName>
</protein>
<name>A0A068SS23_NEOGA</name>
<dbReference type="RefSeq" id="WP_038588089.1">
    <property type="nucleotide sequence ID" value="NZ_HG938353.1"/>
</dbReference>
<evidence type="ECO:0000313" key="2">
    <source>
        <dbReference type="Proteomes" id="UP000028181"/>
    </source>
</evidence>
<dbReference type="EMBL" id="HG938353">
    <property type="protein sequence ID" value="CDN48566.1"/>
    <property type="molecule type" value="Genomic_DNA"/>
</dbReference>
<gene>
    <name evidence="1" type="ORF">RG540_CH23980</name>
</gene>
<dbReference type="KEGG" id="ngg:RG540_CH23980"/>
<dbReference type="PATRIC" id="fig|1028800.3.peg.2427"/>
<dbReference type="AlphaFoldDB" id="A0A068SS23"/>
<dbReference type="GeneID" id="24255809"/>
<dbReference type="OrthoDB" id="8454744at2"/>
<dbReference type="Proteomes" id="UP000028181">
    <property type="component" value="Chromosome I"/>
</dbReference>
<evidence type="ECO:0000313" key="1">
    <source>
        <dbReference type="EMBL" id="CDN48566.1"/>
    </source>
</evidence>